<dbReference type="Pfam" id="PF19016">
    <property type="entry name" value="DUF5745"/>
    <property type="match status" value="1"/>
</dbReference>
<reference evidence="3" key="1">
    <citation type="submission" date="2025-08" db="UniProtKB">
        <authorList>
            <consortium name="Ensembl"/>
        </authorList>
    </citation>
    <scope>IDENTIFICATION</scope>
</reference>
<keyword evidence="4" id="KW-1185">Reference proteome</keyword>
<dbReference type="Proteomes" id="UP000694427">
    <property type="component" value="Unplaced"/>
</dbReference>
<name>A0A8C1NVZ7_CYPCA</name>
<feature type="region of interest" description="Disordered" evidence="1">
    <location>
        <begin position="318"/>
        <end position="372"/>
    </location>
</feature>
<dbReference type="GO" id="GO:0005813">
    <property type="term" value="C:centrosome"/>
    <property type="evidence" value="ECO:0007669"/>
    <property type="project" value="InterPro"/>
</dbReference>
<organism evidence="3 4">
    <name type="scientific">Cyprinus carpio</name>
    <name type="common">Common carp</name>
    <dbReference type="NCBI Taxonomy" id="7962"/>
    <lineage>
        <taxon>Eukaryota</taxon>
        <taxon>Metazoa</taxon>
        <taxon>Chordata</taxon>
        <taxon>Craniata</taxon>
        <taxon>Vertebrata</taxon>
        <taxon>Euteleostomi</taxon>
        <taxon>Actinopterygii</taxon>
        <taxon>Neopterygii</taxon>
        <taxon>Teleostei</taxon>
        <taxon>Ostariophysi</taxon>
        <taxon>Cypriniformes</taxon>
        <taxon>Cyprinidae</taxon>
        <taxon>Cyprininae</taxon>
        <taxon>Cyprinus</taxon>
    </lineage>
</organism>
<evidence type="ECO:0000256" key="1">
    <source>
        <dbReference type="SAM" id="MobiDB-lite"/>
    </source>
</evidence>
<evidence type="ECO:0000313" key="4">
    <source>
        <dbReference type="Proteomes" id="UP000694427"/>
    </source>
</evidence>
<protein>
    <recommendedName>
        <fullName evidence="2">DUF5745 domain-containing protein</fullName>
    </recommendedName>
</protein>
<dbReference type="InterPro" id="IPR026619">
    <property type="entry name" value="CEP95"/>
</dbReference>
<dbReference type="AlphaFoldDB" id="A0A8C1NVZ7"/>
<evidence type="ECO:0000259" key="2">
    <source>
        <dbReference type="Pfam" id="PF19016"/>
    </source>
</evidence>
<dbReference type="Gene3D" id="1.10.418.10">
    <property type="entry name" value="Calponin-like domain"/>
    <property type="match status" value="1"/>
</dbReference>
<accession>A0A8C1NVZ7</accession>
<reference evidence="3" key="2">
    <citation type="submission" date="2025-09" db="UniProtKB">
        <authorList>
            <consortium name="Ensembl"/>
        </authorList>
    </citation>
    <scope>IDENTIFICATION</scope>
</reference>
<sequence>MGPEERDWVDVANNVLLKCHINLRLERISECDANVFVALYEAILGEKVPDYVAAERQEDDIHNVQSVIDSLALDYLQISLSHITGENIVSGEKESVRNLLEIFDGLLDYLIEQQSDEEPQHKGLNGKANAANVAYQPRNQDTGKMQCQPLTIHSVLQSIEHSLHSWDGNEFKSTELIRQGNSAHMFMAKQEVLAAVLPQVETVENTVSTQATLLKEPLWPAIRLQPTYQTTTKRSPPSTDTAPFTEDKTIQKPENLCHEIHSSDGVHINRELNVPVCVETEKFEFCQRGVDSEESEHQEKVDFTVPRQILSCTQPDGYREVEEKEAREEEQTNRSPGIHVIHRDGRQGAGLGDREGSLSLRSQRNKETEQELHDMSEKLSRRLEELDLMLKRALSEIGEICEPGEEDKQSHHSDSIMECVISSCHSRPHAHSLPPFSTPVQHSIQQDALISDNASHSQQHHRNTQFTESVCKDELKQSVQQEQTDMTTERLNVQKTDLKYHQAVCRKAPSVHRSCTKSPCSRFSGTKLQHTARKEIHSGLARLFVMLFLHCGANLV</sequence>
<feature type="compositionally biased region" description="Basic and acidic residues" evidence="1">
    <location>
        <begin position="318"/>
        <end position="332"/>
    </location>
</feature>
<feature type="domain" description="DUF5745" evidence="2">
    <location>
        <begin position="49"/>
        <end position="106"/>
    </location>
</feature>
<dbReference type="GO" id="GO:0000922">
    <property type="term" value="C:spindle pole"/>
    <property type="evidence" value="ECO:0007669"/>
    <property type="project" value="InterPro"/>
</dbReference>
<evidence type="ECO:0000313" key="3">
    <source>
        <dbReference type="Ensembl" id="ENSCCRP00010097328.1"/>
    </source>
</evidence>
<dbReference type="Ensembl" id="ENSCCRT00010107939.1">
    <property type="protein sequence ID" value="ENSCCRP00010097328.1"/>
    <property type="gene ID" value="ENSCCRG00010042633.1"/>
</dbReference>
<proteinExistence type="predicted"/>
<dbReference type="PANTHER" id="PTHR22545">
    <property type="entry name" value="CENTROSOMAL PROTEIN OF 95 KDA"/>
    <property type="match status" value="1"/>
</dbReference>
<dbReference type="PANTHER" id="PTHR22545:SF0">
    <property type="entry name" value="CENTROSOMAL PROTEIN OF 95 KDA"/>
    <property type="match status" value="1"/>
</dbReference>
<feature type="compositionally biased region" description="Basic and acidic residues" evidence="1">
    <location>
        <begin position="341"/>
        <end position="356"/>
    </location>
</feature>
<dbReference type="InterPro" id="IPR036872">
    <property type="entry name" value="CH_dom_sf"/>
</dbReference>
<dbReference type="InterPro" id="IPR044039">
    <property type="entry name" value="DUF5745"/>
</dbReference>